<dbReference type="EMBL" id="JAKELL010000022">
    <property type="protein sequence ID" value="KAH8992402.1"/>
    <property type="molecule type" value="Genomic_DNA"/>
</dbReference>
<dbReference type="Proteomes" id="UP001201163">
    <property type="component" value="Unassembled WGS sequence"/>
</dbReference>
<protein>
    <recommendedName>
        <fullName evidence="3">F-box domain-containing protein</fullName>
    </recommendedName>
</protein>
<evidence type="ECO:0000313" key="1">
    <source>
        <dbReference type="EMBL" id="KAH8992402.1"/>
    </source>
</evidence>
<reference evidence="1" key="1">
    <citation type="submission" date="2022-01" db="EMBL/GenBank/DDBJ databases">
        <title>Comparative genomics reveals a dynamic genome evolution in the ectomycorrhizal milk-cap (Lactarius) mushrooms.</title>
        <authorList>
            <consortium name="DOE Joint Genome Institute"/>
            <person name="Lebreton A."/>
            <person name="Tang N."/>
            <person name="Kuo A."/>
            <person name="LaButti K."/>
            <person name="Drula E."/>
            <person name="Barry K."/>
            <person name="Clum A."/>
            <person name="Lipzen A."/>
            <person name="Mousain D."/>
            <person name="Ng V."/>
            <person name="Wang R."/>
            <person name="Wang X."/>
            <person name="Dai Y."/>
            <person name="Henrissat B."/>
            <person name="Grigoriev I.V."/>
            <person name="Guerin-Laguette A."/>
            <person name="Yu F."/>
            <person name="Martin F.M."/>
        </authorList>
    </citation>
    <scope>NUCLEOTIDE SEQUENCE</scope>
    <source>
        <strain evidence="1">QP</strain>
    </source>
</reference>
<comment type="caution">
    <text evidence="1">The sequence shown here is derived from an EMBL/GenBank/DDBJ whole genome shotgun (WGS) entry which is preliminary data.</text>
</comment>
<organism evidence="1 2">
    <name type="scientific">Lactarius akahatsu</name>
    <dbReference type="NCBI Taxonomy" id="416441"/>
    <lineage>
        <taxon>Eukaryota</taxon>
        <taxon>Fungi</taxon>
        <taxon>Dikarya</taxon>
        <taxon>Basidiomycota</taxon>
        <taxon>Agaricomycotina</taxon>
        <taxon>Agaricomycetes</taxon>
        <taxon>Russulales</taxon>
        <taxon>Russulaceae</taxon>
        <taxon>Lactarius</taxon>
    </lineage>
</organism>
<evidence type="ECO:0008006" key="3">
    <source>
        <dbReference type="Google" id="ProtNLM"/>
    </source>
</evidence>
<keyword evidence="2" id="KW-1185">Reference proteome</keyword>
<evidence type="ECO:0000313" key="2">
    <source>
        <dbReference type="Proteomes" id="UP001201163"/>
    </source>
</evidence>
<gene>
    <name evidence="1" type="ORF">EDB92DRAFT_1945199</name>
</gene>
<proteinExistence type="predicted"/>
<sequence>MPEPHVAIFSDTSPVLIDGELGVGHAREELSGNFSTIEGLPEEMVLEIFYFYKLACGSFSLEWQKEWQKLVHVCWQWRTIIFASQHRLALRLICTPKASIKQTLDLWPAFPIVARYSGGNLSPDDRDKITAVLQQHDRICEINLDLYHPLSEKESQIMQETFPLLECLVLCSWQGTDPVLSSTFLSGSVPRLRVLHLYGIAFPALPRLLSSASDLVDLLLHRVPSTGYISPEALVSGLNTPPPLSEQITISTLIQLTFDGPCNYLNDLLSRISAPSLKHAKIDLFDQPHFDISQLSQFLGRVESQRLPNVAQAILYLPGAFRYCTQSVAPAGSPPNTSECFNLNFAFPSRFELFQLNQICQQISSFLSGVRALDIHTFVRPLGSDEDFAQWLNLFHVFSRVEQLHITGRSSLNVAYALQLISAEIAADVLPTLRELTLDPFTSESREAVTSFVDAHKVAGLPAISFRQPMVIE</sequence>
<name>A0AAD4LI21_9AGAM</name>
<accession>A0AAD4LI21</accession>
<dbReference type="AlphaFoldDB" id="A0AAD4LI21"/>